<feature type="compositionally biased region" description="Low complexity" evidence="1">
    <location>
        <begin position="463"/>
        <end position="474"/>
    </location>
</feature>
<protein>
    <recommendedName>
        <fullName evidence="2">Winged helix Storkhead-box1 domain-containing protein</fullName>
    </recommendedName>
</protein>
<feature type="compositionally biased region" description="Low complexity" evidence="1">
    <location>
        <begin position="391"/>
        <end position="407"/>
    </location>
</feature>
<evidence type="ECO:0000313" key="4">
    <source>
        <dbReference type="Proteomes" id="UP001367676"/>
    </source>
</evidence>
<dbReference type="Pfam" id="PF10264">
    <property type="entry name" value="WHD_Storkhead"/>
    <property type="match status" value="1"/>
</dbReference>
<dbReference type="GO" id="GO:0005737">
    <property type="term" value="C:cytoplasm"/>
    <property type="evidence" value="ECO:0007669"/>
    <property type="project" value="TreeGrafter"/>
</dbReference>
<dbReference type="Proteomes" id="UP001367676">
    <property type="component" value="Unassembled WGS sequence"/>
</dbReference>
<dbReference type="InterPro" id="IPR019391">
    <property type="entry name" value="Storkhead-box_WHD"/>
</dbReference>
<dbReference type="InterPro" id="IPR040126">
    <property type="entry name" value="STOX1/2"/>
</dbReference>
<accession>A0AAN9U0Y6</accession>
<feature type="compositionally biased region" description="Polar residues" evidence="1">
    <location>
        <begin position="511"/>
        <end position="544"/>
    </location>
</feature>
<reference evidence="3 4" key="1">
    <citation type="submission" date="2024-03" db="EMBL/GenBank/DDBJ databases">
        <title>Adaptation during the transition from Ophiocordyceps entomopathogen to insect associate is accompanied by gene loss and intensified selection.</title>
        <authorList>
            <person name="Ward C.M."/>
            <person name="Onetto C.A."/>
            <person name="Borneman A.R."/>
        </authorList>
    </citation>
    <scope>NUCLEOTIDE SEQUENCE [LARGE SCALE GENOMIC DNA]</scope>
    <source>
        <strain evidence="3">AWRI1</strain>
        <tissue evidence="3">Single Adult Female</tissue>
    </source>
</reference>
<name>A0AAN9U0Y6_9HEMI</name>
<dbReference type="AlphaFoldDB" id="A0AAN9U0Y6"/>
<evidence type="ECO:0000313" key="3">
    <source>
        <dbReference type="EMBL" id="KAK7601913.1"/>
    </source>
</evidence>
<keyword evidence="4" id="KW-1185">Reference proteome</keyword>
<dbReference type="PANTHER" id="PTHR22437:SF0">
    <property type="entry name" value="FI21431P1"/>
    <property type="match status" value="1"/>
</dbReference>
<feature type="compositionally biased region" description="Polar residues" evidence="1">
    <location>
        <begin position="408"/>
        <end position="445"/>
    </location>
</feature>
<dbReference type="GO" id="GO:0000977">
    <property type="term" value="F:RNA polymerase II transcription regulatory region sequence-specific DNA binding"/>
    <property type="evidence" value="ECO:0007669"/>
    <property type="project" value="TreeGrafter"/>
</dbReference>
<dbReference type="GO" id="GO:0005634">
    <property type="term" value="C:nucleus"/>
    <property type="evidence" value="ECO:0007669"/>
    <property type="project" value="TreeGrafter"/>
</dbReference>
<proteinExistence type="predicted"/>
<organism evidence="3 4">
    <name type="scientific">Parthenolecanium corni</name>
    <dbReference type="NCBI Taxonomy" id="536013"/>
    <lineage>
        <taxon>Eukaryota</taxon>
        <taxon>Metazoa</taxon>
        <taxon>Ecdysozoa</taxon>
        <taxon>Arthropoda</taxon>
        <taxon>Hexapoda</taxon>
        <taxon>Insecta</taxon>
        <taxon>Pterygota</taxon>
        <taxon>Neoptera</taxon>
        <taxon>Paraneoptera</taxon>
        <taxon>Hemiptera</taxon>
        <taxon>Sternorrhyncha</taxon>
        <taxon>Coccoidea</taxon>
        <taxon>Coccidae</taxon>
        <taxon>Parthenolecanium</taxon>
    </lineage>
</organism>
<evidence type="ECO:0000256" key="1">
    <source>
        <dbReference type="SAM" id="MobiDB-lite"/>
    </source>
</evidence>
<feature type="domain" description="Winged helix Storkhead-box1" evidence="2">
    <location>
        <begin position="12"/>
        <end position="90"/>
    </location>
</feature>
<dbReference type="GO" id="GO:0006357">
    <property type="term" value="P:regulation of transcription by RNA polymerase II"/>
    <property type="evidence" value="ECO:0007669"/>
    <property type="project" value="InterPro"/>
</dbReference>
<dbReference type="EMBL" id="JBBCAQ010000010">
    <property type="protein sequence ID" value="KAK7601913.1"/>
    <property type="molecule type" value="Genomic_DNA"/>
</dbReference>
<comment type="caution">
    <text evidence="3">The sequence shown here is derived from an EMBL/GenBank/DDBJ whole genome shotgun (WGS) entry which is preliminary data.</text>
</comment>
<gene>
    <name evidence="3" type="ORF">V9T40_009354</name>
</gene>
<feature type="compositionally biased region" description="Polar residues" evidence="1">
    <location>
        <begin position="362"/>
        <end position="386"/>
    </location>
</feature>
<feature type="region of interest" description="Disordered" evidence="1">
    <location>
        <begin position="322"/>
        <end position="478"/>
    </location>
</feature>
<feature type="region of interest" description="Disordered" evidence="1">
    <location>
        <begin position="508"/>
        <end position="544"/>
    </location>
</feature>
<dbReference type="PANTHER" id="PTHR22437">
    <property type="entry name" value="WINGED HELIX DOMAIN-CONTAINING PROTEIN"/>
    <property type="match status" value="1"/>
</dbReference>
<evidence type="ECO:0000259" key="2">
    <source>
        <dbReference type="Pfam" id="PF10264"/>
    </source>
</evidence>
<sequence>MTSGRDVEDCLVEPISQGQFTPLPEALCWIILDMTASGQAAVMESICSTLEVAFPDIQKPSKQLVYDTLAKLMAEKKLYQTSNGYFVMTPDKLRLSGLKSSKKESCDTFSNSHQKQILLTPEEAVVMMHGEIETVRDGNITHQAIQTNLADVICGGNSNDKVLYPRVPARIRSGYSAERLERRHSLRFFGHGRRSHSLQRTGSVRHIADKNEKVHSHKDVPSDEVCRKHTSLFSRLFRRSGRMRRDDSPSSSTRPTFSAQFPPIEWFNRGVTHLHSVGTQTTYLAPSTDTLPKRRFDYDSDDILLHDLQQHRKRISTLGTPRTVRRTTHSSATLPRRSLKKISPSAATTYGALCSSGDKDTITNTSPVSRISSQNSVASPTPSSSHNDVRPSSTPCSGGSHSSLGSSKTVISKEQLSSKRACSNHKSMSSASSGYNSLPRSVSSARHSKNTSKRDSEAAACTSAGRSNKSSSGSKLKERCTENSITFHMSAKSSSTSTGCEAGTVNGGVNGSSLSNPHKLSGSSSATTKTERSATTMTINGGNKTKIYVQQQHNNTPTRSLITFENSVGDKVDSNQAADIIIVNQPHDCGKNGAFAESKEKPIRPSSLYVQQNNFGRKAHHKSHKQTEPSARLLETHLKAKFPSSETIQLEEKLMEKESHKPNNHKSNVNVLDDLRATKDAAIKNANLLAFGSETELNNVKNYLLYQNANVDKINNLRHKNVLAKNLKVDHDVVNSEPASPVIEHNISKLNDLKASCKDLNVEKELENLSLDDTKLKQYTQFPSLSDLSLRFTSLAAQSILKGVSYNSVDTLVEVNMAAEKKRNCEMNINTDLGVV</sequence>